<dbReference type="EMBL" id="CAXITT010000023">
    <property type="protein sequence ID" value="CAL1527812.1"/>
    <property type="molecule type" value="Genomic_DNA"/>
</dbReference>
<organism evidence="2 3">
    <name type="scientific">Lymnaea stagnalis</name>
    <name type="common">Great pond snail</name>
    <name type="synonym">Helix stagnalis</name>
    <dbReference type="NCBI Taxonomy" id="6523"/>
    <lineage>
        <taxon>Eukaryota</taxon>
        <taxon>Metazoa</taxon>
        <taxon>Spiralia</taxon>
        <taxon>Lophotrochozoa</taxon>
        <taxon>Mollusca</taxon>
        <taxon>Gastropoda</taxon>
        <taxon>Heterobranchia</taxon>
        <taxon>Euthyneura</taxon>
        <taxon>Panpulmonata</taxon>
        <taxon>Hygrophila</taxon>
        <taxon>Lymnaeoidea</taxon>
        <taxon>Lymnaeidae</taxon>
        <taxon>Lymnaea</taxon>
    </lineage>
</organism>
<dbReference type="CDD" id="cd00037">
    <property type="entry name" value="CLECT"/>
    <property type="match status" value="1"/>
</dbReference>
<dbReference type="Gene3D" id="3.10.100.10">
    <property type="entry name" value="Mannose-Binding Protein A, subunit A"/>
    <property type="match status" value="1"/>
</dbReference>
<dbReference type="Pfam" id="PF00059">
    <property type="entry name" value="Lectin_C"/>
    <property type="match status" value="1"/>
</dbReference>
<gene>
    <name evidence="2" type="ORF">GSLYS_00001982001</name>
</gene>
<proteinExistence type="predicted"/>
<dbReference type="InterPro" id="IPR016187">
    <property type="entry name" value="CTDL_fold"/>
</dbReference>
<feature type="non-terminal residue" evidence="2">
    <location>
        <position position="278"/>
    </location>
</feature>
<evidence type="ECO:0000259" key="1">
    <source>
        <dbReference type="PROSITE" id="PS50041"/>
    </source>
</evidence>
<dbReference type="InterPro" id="IPR016186">
    <property type="entry name" value="C-type_lectin-like/link_sf"/>
</dbReference>
<sequence>MEVKPPDIIAGLTRQLSVNCSFTRTDITNMVKLFSLVITQSNDTENLNFYYQASVDELDGLNNVTGNVSGHLDNRHESYIAMKWDTPRSSLTGWYSCEANGESLNGQVVKITKTVKVQISNPTIEDLLDNQSSLIELQSSQISKLQQDLDQIGSSVIENCICCERFNESLKSLYRISALHNGSRYYLSPSSKILLVKEAEAQCELMGGYLTEMDSEQEYLFVKSFVKNTTGYDFIFIGGNDEVSENAWVNTYSKTPVKYIKWGPQQPDQGRAANCLSL</sequence>
<reference evidence="2 3" key="1">
    <citation type="submission" date="2024-04" db="EMBL/GenBank/DDBJ databases">
        <authorList>
            <consortium name="Genoscope - CEA"/>
            <person name="William W."/>
        </authorList>
    </citation>
    <scope>NUCLEOTIDE SEQUENCE [LARGE SCALE GENOMIC DNA]</scope>
</reference>
<accession>A0AAV2H2A7</accession>
<feature type="domain" description="C-type lectin" evidence="1">
    <location>
        <begin position="180"/>
        <end position="278"/>
    </location>
</feature>
<dbReference type="PROSITE" id="PS50041">
    <property type="entry name" value="C_TYPE_LECTIN_2"/>
    <property type="match status" value="1"/>
</dbReference>
<evidence type="ECO:0000313" key="2">
    <source>
        <dbReference type="EMBL" id="CAL1527812.1"/>
    </source>
</evidence>
<dbReference type="Proteomes" id="UP001497497">
    <property type="component" value="Unassembled WGS sequence"/>
</dbReference>
<dbReference type="SUPFAM" id="SSF56436">
    <property type="entry name" value="C-type lectin-like"/>
    <property type="match status" value="1"/>
</dbReference>
<dbReference type="InterPro" id="IPR001304">
    <property type="entry name" value="C-type_lectin-like"/>
</dbReference>
<evidence type="ECO:0000313" key="3">
    <source>
        <dbReference type="Proteomes" id="UP001497497"/>
    </source>
</evidence>
<protein>
    <recommendedName>
        <fullName evidence="1">C-type lectin domain-containing protein</fullName>
    </recommendedName>
</protein>
<keyword evidence="3" id="KW-1185">Reference proteome</keyword>
<comment type="caution">
    <text evidence="2">The sequence shown here is derived from an EMBL/GenBank/DDBJ whole genome shotgun (WGS) entry which is preliminary data.</text>
</comment>
<name>A0AAV2H2A7_LYMST</name>
<dbReference type="AlphaFoldDB" id="A0AAV2H2A7"/>